<dbReference type="GO" id="GO:0050090">
    <property type="term" value="F:mannuronate reductase activity"/>
    <property type="evidence" value="ECO:0007669"/>
    <property type="project" value="UniProtKB-EC"/>
</dbReference>
<dbReference type="eggNOG" id="COG1028">
    <property type="taxonomic scope" value="Bacteria"/>
</dbReference>
<dbReference type="Pfam" id="PF00106">
    <property type="entry name" value="adh_short"/>
    <property type="match status" value="1"/>
</dbReference>
<evidence type="ECO:0000256" key="1">
    <source>
        <dbReference type="ARBA" id="ARBA00006484"/>
    </source>
</evidence>
<dbReference type="EMBL" id="ABCK01000015">
    <property type="protein sequence ID" value="EDM26607.1"/>
    <property type="molecule type" value="Genomic_DNA"/>
</dbReference>
<dbReference type="InterPro" id="IPR020904">
    <property type="entry name" value="Sc_DH/Rdtase_CS"/>
</dbReference>
<reference evidence="4 5" key="1">
    <citation type="journal article" date="2010" name="J. Bacteriol.">
        <title>Genome sequence of Lentisphaera araneosa HTCC2155T, the type species of the order Lentisphaerales in the phylum Lentisphaerae.</title>
        <authorList>
            <person name="Thrash J.C."/>
            <person name="Cho J.C."/>
            <person name="Vergin K.L."/>
            <person name="Morris R.M."/>
            <person name="Giovannoni S.J."/>
        </authorList>
    </citation>
    <scope>NUCLEOTIDE SEQUENCE [LARGE SCALE GENOMIC DNA]</scope>
    <source>
        <strain evidence="4 5">HTCC2155</strain>
    </source>
</reference>
<dbReference type="EC" id="1.1.1.131" evidence="4"/>
<dbReference type="SUPFAM" id="SSF51735">
    <property type="entry name" value="NAD(P)-binding Rossmann-fold domains"/>
    <property type="match status" value="1"/>
</dbReference>
<comment type="caution">
    <text evidence="4">The sequence shown here is derived from an EMBL/GenBank/DDBJ whole genome shotgun (WGS) entry which is preliminary data.</text>
</comment>
<dbReference type="InterPro" id="IPR002347">
    <property type="entry name" value="SDR_fam"/>
</dbReference>
<gene>
    <name evidence="4" type="ORF">LNTAR_02327</name>
</gene>
<dbReference type="RefSeq" id="WP_007279658.1">
    <property type="nucleotide sequence ID" value="NZ_ABCK01000015.1"/>
</dbReference>
<evidence type="ECO:0000313" key="4">
    <source>
        <dbReference type="EMBL" id="EDM26607.1"/>
    </source>
</evidence>
<evidence type="ECO:0000256" key="3">
    <source>
        <dbReference type="RuleBase" id="RU000363"/>
    </source>
</evidence>
<accession>A6DP75</accession>
<protein>
    <submittedName>
        <fullName evidence="4">D-mannonate oxidoreductase</fullName>
        <ecNumber evidence="4">1.1.1.131</ecNumber>
    </submittedName>
</protein>
<evidence type="ECO:0000256" key="2">
    <source>
        <dbReference type="ARBA" id="ARBA00023002"/>
    </source>
</evidence>
<dbReference type="PANTHER" id="PTHR42760">
    <property type="entry name" value="SHORT-CHAIN DEHYDROGENASES/REDUCTASES FAMILY MEMBER"/>
    <property type="match status" value="1"/>
</dbReference>
<keyword evidence="5" id="KW-1185">Reference proteome</keyword>
<dbReference type="PROSITE" id="PS00061">
    <property type="entry name" value="ADH_SHORT"/>
    <property type="match status" value="1"/>
</dbReference>
<keyword evidence="2 4" id="KW-0560">Oxidoreductase</keyword>
<dbReference type="PANTHER" id="PTHR42760:SF115">
    <property type="entry name" value="3-OXOACYL-[ACYL-CARRIER-PROTEIN] REDUCTASE FABG"/>
    <property type="match status" value="1"/>
</dbReference>
<dbReference type="InterPro" id="IPR036291">
    <property type="entry name" value="NAD(P)-bd_dom_sf"/>
</dbReference>
<dbReference type="Gene3D" id="3.40.50.720">
    <property type="entry name" value="NAD(P)-binding Rossmann-like Domain"/>
    <property type="match status" value="1"/>
</dbReference>
<dbReference type="PRINTS" id="PR00080">
    <property type="entry name" value="SDRFAMILY"/>
</dbReference>
<proteinExistence type="inferred from homology"/>
<dbReference type="Proteomes" id="UP000004947">
    <property type="component" value="Unassembled WGS sequence"/>
</dbReference>
<sequence length="275" mass="29369">MSLKDKICVVTGAAGVLCSALVEALLEEGAKVALLGRTESKLIDLKNRLADKGYDQTLVVAADVLDPQSLKLAKESINKNWGPVYLLVNGAGGNHPKATAPAEQMGDDTAMEDSFFGLDADAYSQVFDLNFKGSFIPAQIFGEDMIEVGEGNIINISSMSASRPLTKVGAYSNAKAAVDSFTQWLSVHLAEKNIRVNAIAPGFFVSDQNRFLLYEQDGETLTARGQKIINNTPMHEFGEPEDLKGSMKFLAGPGSRFITGIVLPVDGGFSAFSGV</sequence>
<comment type="similarity">
    <text evidence="1 3">Belongs to the short-chain dehydrogenases/reductases (SDR) family.</text>
</comment>
<dbReference type="AlphaFoldDB" id="A6DP75"/>
<dbReference type="STRING" id="313628.LNTAR_02327"/>
<evidence type="ECO:0000313" key="5">
    <source>
        <dbReference type="Proteomes" id="UP000004947"/>
    </source>
</evidence>
<organism evidence="4 5">
    <name type="scientific">Lentisphaera araneosa HTCC2155</name>
    <dbReference type="NCBI Taxonomy" id="313628"/>
    <lineage>
        <taxon>Bacteria</taxon>
        <taxon>Pseudomonadati</taxon>
        <taxon>Lentisphaerota</taxon>
        <taxon>Lentisphaeria</taxon>
        <taxon>Lentisphaerales</taxon>
        <taxon>Lentisphaeraceae</taxon>
        <taxon>Lentisphaera</taxon>
    </lineage>
</organism>
<dbReference type="PRINTS" id="PR00081">
    <property type="entry name" value="GDHRDH"/>
</dbReference>
<name>A6DP75_9BACT</name>
<dbReference type="NCBIfam" id="NF006132">
    <property type="entry name" value="PRK08277.1"/>
    <property type="match status" value="1"/>
</dbReference>
<dbReference type="OrthoDB" id="9803333at2"/>